<dbReference type="InterPro" id="IPR000601">
    <property type="entry name" value="PKD_dom"/>
</dbReference>
<keyword evidence="1" id="KW-0732">Signal</keyword>
<dbReference type="Gene3D" id="2.60.40.10">
    <property type="entry name" value="Immunoglobulins"/>
    <property type="match status" value="1"/>
</dbReference>
<name>A0ABV2TW63_9FLAO</name>
<dbReference type="Pfam" id="PF13585">
    <property type="entry name" value="CHU_C"/>
    <property type="match status" value="1"/>
</dbReference>
<dbReference type="NCBIfam" id="TIGR04131">
    <property type="entry name" value="Bac_Flav_CTERM"/>
    <property type="match status" value="1"/>
</dbReference>
<keyword evidence="4" id="KW-1185">Reference proteome</keyword>
<feature type="signal peptide" evidence="1">
    <location>
        <begin position="1"/>
        <end position="19"/>
    </location>
</feature>
<comment type="caution">
    <text evidence="3">The sequence shown here is derived from an EMBL/GenBank/DDBJ whole genome shotgun (WGS) entry which is preliminary data.</text>
</comment>
<evidence type="ECO:0000313" key="4">
    <source>
        <dbReference type="Proteomes" id="UP001549773"/>
    </source>
</evidence>
<sequence length="1088" mass="120848">MFNSALLLLFFLFLNGINAQITLTNNIGTTPIETDMYSCERDEGWSRVFTLSDFGIASNEQFVINSGQVALSRSNNGAYLQFSVFSIDENFPEFFYSLYPRTLLGTRGIGRAPVVNGAPVIVEAQFDEPIIVPAGTRRILVTVKKIEDFYNPESSQVFIAGTAEDTGLSWYEGCEGNNSLTPTSELTIPVPDANFYINVTGEVFNTQSSGSITRLSHNVCDDIIETRIHSCSSSHIYWARDFYLEDFGISTNEEFFITSGQVGINKVGWLPEISFNIYEIDENFPSSFSEANLIGSSQYQELSPVIGENSQIINVVFDTPIVVPAGVKRILVEVHKGIVYGDGLAFIAGSTQDTGVSWQRRCTRIAGGQDFGFDEYVDTADFGRPEANFYINVTGNVNHVTNDFSMNILNDCSDFLKEFSIAPTSNLTSILWNFGDPASGTNNTSTDLSPFHDFSVDGTYTISATITANDGSTELITETINVKDPPNAYGIENIYACENSFNTGISSSFEVAHVTQQVLGGQNNMKVTFIDGSGREYATLPNPFTNTFRDRETIMVRVAHNNNVCCYSETTFDLIVNPISDLSSVSDLFVCSNDANGFATFDLEQVQNDILAGSNAISVTFYRENGNQIQQPLNAVINEVINEEEITVRAFDSGNTCLNETTFKLMVNPLPVVHDLDILIGCDDNGDGISEYFDTSSIESLVLGNQMNTSISYFDSNGNSLPNPLPNPYTNTTLNEETIIVRVTNSQTNCYEETPLVFRTSSQPQLNSPQPVFACNLGSGFANFDLSHIESEIVGDQVGLNFIYSDANGDELPSPLSPFFENTEPWNQTVFVRVENSLNSLCYAETSIDLLVIELPVTKLEPAYYLCHLEPSLPIEVENDFDFYSWAYEDNSIISNTYRVDLIHAGSYTLTIGKNIYGIYCENTLDFEFIKSSSPSITEVRHSRLSEINFIEIMATGDGNFEYSLDGVNFQESNYFSDIPGGKYTAMVKDKDGCGEDTEDVTLIDYPRFFTPNSDGRNDYWHIMGIVSYPNSRTFIFDRYGKLLAELSSDDIGWDGFYKGREVSSNDYWFKTNLGDGVIFSGHFTLKR</sequence>
<dbReference type="PROSITE" id="PS50093">
    <property type="entry name" value="PKD"/>
    <property type="match status" value="1"/>
</dbReference>
<organism evidence="3 4">
    <name type="scientific">Sediminicola luteus</name>
    <dbReference type="NCBI Taxonomy" id="319238"/>
    <lineage>
        <taxon>Bacteria</taxon>
        <taxon>Pseudomonadati</taxon>
        <taxon>Bacteroidota</taxon>
        <taxon>Flavobacteriia</taxon>
        <taxon>Flavobacteriales</taxon>
        <taxon>Flavobacteriaceae</taxon>
        <taxon>Sediminicola</taxon>
    </lineage>
</organism>
<dbReference type="EMBL" id="JBEWYP010000004">
    <property type="protein sequence ID" value="MET7029515.1"/>
    <property type="molecule type" value="Genomic_DNA"/>
</dbReference>
<dbReference type="CDD" id="cd00146">
    <property type="entry name" value="PKD"/>
    <property type="match status" value="1"/>
</dbReference>
<dbReference type="InterPro" id="IPR026341">
    <property type="entry name" value="T9SS_type_B"/>
</dbReference>
<gene>
    <name evidence="3" type="ORF">ABXZ32_08910</name>
</gene>
<dbReference type="InterPro" id="IPR013783">
    <property type="entry name" value="Ig-like_fold"/>
</dbReference>
<feature type="domain" description="PKD" evidence="2">
    <location>
        <begin position="419"/>
        <end position="482"/>
    </location>
</feature>
<evidence type="ECO:0000259" key="2">
    <source>
        <dbReference type="PROSITE" id="PS50093"/>
    </source>
</evidence>
<protein>
    <submittedName>
        <fullName evidence="3">T9SS type B sorting domain-containing protein</fullName>
    </submittedName>
</protein>
<accession>A0ABV2TW63</accession>
<feature type="chain" id="PRO_5045178538" evidence="1">
    <location>
        <begin position="20"/>
        <end position="1088"/>
    </location>
</feature>
<dbReference type="InterPro" id="IPR035986">
    <property type="entry name" value="PKD_dom_sf"/>
</dbReference>
<reference evidence="3 4" key="1">
    <citation type="submission" date="2024-07" db="EMBL/GenBank/DDBJ databases">
        <title>The genome sequence of type strain Sediminicola luteus GDMCC 1.2596T.</title>
        <authorList>
            <person name="Liu Y."/>
        </authorList>
    </citation>
    <scope>NUCLEOTIDE SEQUENCE [LARGE SCALE GENOMIC DNA]</scope>
    <source>
        <strain evidence="3 4">GDMCC 1.2596</strain>
    </source>
</reference>
<evidence type="ECO:0000313" key="3">
    <source>
        <dbReference type="EMBL" id="MET7029515.1"/>
    </source>
</evidence>
<dbReference type="Proteomes" id="UP001549773">
    <property type="component" value="Unassembled WGS sequence"/>
</dbReference>
<dbReference type="RefSeq" id="WP_354618331.1">
    <property type="nucleotide sequence ID" value="NZ_JBEWYP010000004.1"/>
</dbReference>
<proteinExistence type="predicted"/>
<dbReference type="SUPFAM" id="SSF49299">
    <property type="entry name" value="PKD domain"/>
    <property type="match status" value="1"/>
</dbReference>
<evidence type="ECO:0000256" key="1">
    <source>
        <dbReference type="SAM" id="SignalP"/>
    </source>
</evidence>